<reference evidence="2" key="1">
    <citation type="submission" date="2021-02" db="EMBL/GenBank/DDBJ databases">
        <authorList>
            <person name="Dougan E. K."/>
            <person name="Rhodes N."/>
            <person name="Thang M."/>
            <person name="Chan C."/>
        </authorList>
    </citation>
    <scope>NUCLEOTIDE SEQUENCE</scope>
</reference>
<dbReference type="AlphaFoldDB" id="A0A813FNJ5"/>
<organism evidence="2 3">
    <name type="scientific">Polarella glacialis</name>
    <name type="common">Dinoflagellate</name>
    <dbReference type="NCBI Taxonomy" id="89957"/>
    <lineage>
        <taxon>Eukaryota</taxon>
        <taxon>Sar</taxon>
        <taxon>Alveolata</taxon>
        <taxon>Dinophyceae</taxon>
        <taxon>Suessiales</taxon>
        <taxon>Suessiaceae</taxon>
        <taxon>Polarella</taxon>
    </lineage>
</organism>
<feature type="region of interest" description="Disordered" evidence="1">
    <location>
        <begin position="212"/>
        <end position="261"/>
    </location>
</feature>
<proteinExistence type="predicted"/>
<evidence type="ECO:0000313" key="3">
    <source>
        <dbReference type="Proteomes" id="UP000654075"/>
    </source>
</evidence>
<evidence type="ECO:0000313" key="2">
    <source>
        <dbReference type="EMBL" id="CAE8614367.1"/>
    </source>
</evidence>
<feature type="compositionally biased region" description="Polar residues" evidence="1">
    <location>
        <begin position="225"/>
        <end position="235"/>
    </location>
</feature>
<sequence length="504" mass="55730">MGFLDGWTAQLIEWRRIDDMVARQLKDDVKELKEQNGSLQQFLMEYVTSQEFSMFRQSINDYSRLVNELSSTAGGRNGSTLLRGVETIVEATIAKSLSSLTHELHVSSNQRSSVSEAKHEARGLDVAQRLDDLAARVSQNTQAVSLQDDFIRDRLEEVFKGIGDRVETSMRWTAGEIAQSTMKACQESAESMRVISTADRLMLQEEITRLISGADDADDADETVGGSQEEQAQPTHESDKRPKRRPSLKAQLQEAKKAPENVQSMLRQFSRRLEEGVASHAQAENWRNIFSETKISLDTTSADLARCETGAKEAQVMLEKAEGELKLCSSGLLEAQAKLQGPIEWGRYIQCVDAVVKRGRLTVSLQDQEIELIQGMNFLPRKPSEGPAAEWQDLAAAEEALADLLELLKGSFAGLPLTIESHAKTVKGPAPFWESIATNRALFLRDALEQKGIPGQLLKSAVGFYGNKGLDRPCIKIKIALFPVKEDLSSKASPRGKSPGGKKK</sequence>
<accession>A0A813FNJ5</accession>
<name>A0A813FNJ5_POLGL</name>
<protein>
    <submittedName>
        <fullName evidence="2">Uncharacterized protein</fullName>
    </submittedName>
</protein>
<dbReference type="EMBL" id="CAJNNV010025415">
    <property type="protein sequence ID" value="CAE8614367.1"/>
    <property type="molecule type" value="Genomic_DNA"/>
</dbReference>
<dbReference type="Proteomes" id="UP000654075">
    <property type="component" value="Unassembled WGS sequence"/>
</dbReference>
<evidence type="ECO:0000256" key="1">
    <source>
        <dbReference type="SAM" id="MobiDB-lite"/>
    </source>
</evidence>
<gene>
    <name evidence="2" type="ORF">PGLA1383_LOCUS32091</name>
</gene>
<keyword evidence="3" id="KW-1185">Reference proteome</keyword>
<comment type="caution">
    <text evidence="2">The sequence shown here is derived from an EMBL/GenBank/DDBJ whole genome shotgun (WGS) entry which is preliminary data.</text>
</comment>